<dbReference type="EMBL" id="AGXI01000023">
    <property type="protein sequence ID" value="EIY35154.1"/>
    <property type="molecule type" value="Genomic_DNA"/>
</dbReference>
<evidence type="ECO:0000313" key="2">
    <source>
        <dbReference type="Proteomes" id="UP000004019"/>
    </source>
</evidence>
<name>I9FNH2_9BACT</name>
<reference evidence="1 2" key="1">
    <citation type="submission" date="2012-02" db="EMBL/GenBank/DDBJ databases">
        <title>The Genome Sequence of Bacteroides dorei CL03T12C01.</title>
        <authorList>
            <consortium name="The Broad Institute Genome Sequencing Platform"/>
            <person name="Earl A."/>
            <person name="Ward D."/>
            <person name="Feldgarden M."/>
            <person name="Gevers D."/>
            <person name="Zitomersky N.L."/>
            <person name="Coyne M.J."/>
            <person name="Comstock L.E."/>
            <person name="Young S.K."/>
            <person name="Zeng Q."/>
            <person name="Gargeya S."/>
            <person name="Fitzgerald M."/>
            <person name="Haas B."/>
            <person name="Abouelleil A."/>
            <person name="Alvarado L."/>
            <person name="Arachchi H.M."/>
            <person name="Berlin A."/>
            <person name="Chapman S.B."/>
            <person name="Gearin G."/>
            <person name="Goldberg J."/>
            <person name="Griggs A."/>
            <person name="Gujja S."/>
            <person name="Hansen M."/>
            <person name="Heiman D."/>
            <person name="Howarth C."/>
            <person name="Larimer J."/>
            <person name="Lui A."/>
            <person name="MacDonald P.J.P."/>
            <person name="McCowen C."/>
            <person name="Montmayeur A."/>
            <person name="Murphy C."/>
            <person name="Neiman D."/>
            <person name="Pearson M."/>
            <person name="Priest M."/>
            <person name="Roberts A."/>
            <person name="Saif S."/>
            <person name="Shea T."/>
            <person name="Sisk P."/>
            <person name="Stolte C."/>
            <person name="Sykes S."/>
            <person name="Wortman J."/>
            <person name="Nusbaum C."/>
            <person name="Birren B."/>
        </authorList>
    </citation>
    <scope>NUCLEOTIDE SEQUENCE [LARGE SCALE GENOMIC DNA]</scope>
    <source>
        <strain evidence="1 2">CL03T12C01</strain>
    </source>
</reference>
<comment type="caution">
    <text evidence="1">The sequence shown here is derived from an EMBL/GenBank/DDBJ whole genome shotgun (WGS) entry which is preliminary data.</text>
</comment>
<protein>
    <recommendedName>
        <fullName evidence="3">Transposase family protein</fullName>
    </recommendedName>
</protein>
<evidence type="ECO:0008006" key="3">
    <source>
        <dbReference type="Google" id="ProtNLM"/>
    </source>
</evidence>
<evidence type="ECO:0000313" key="1">
    <source>
        <dbReference type="EMBL" id="EIY35154.1"/>
    </source>
</evidence>
<dbReference type="PATRIC" id="fig|997877.3.peg.3394"/>
<dbReference type="HOGENOM" id="CLU_1736873_0_0_10"/>
<dbReference type="Proteomes" id="UP000004019">
    <property type="component" value="Unassembled WGS sequence"/>
</dbReference>
<organism evidence="1 2">
    <name type="scientific">Phocaeicola dorei CL03T12C01</name>
    <dbReference type="NCBI Taxonomy" id="997877"/>
    <lineage>
        <taxon>Bacteria</taxon>
        <taxon>Pseudomonadati</taxon>
        <taxon>Bacteroidota</taxon>
        <taxon>Bacteroidia</taxon>
        <taxon>Bacteroidales</taxon>
        <taxon>Bacteroidaceae</taxon>
        <taxon>Phocaeicola</taxon>
    </lineage>
</organism>
<sequence>MCKNYIIKENIKGQRKILRGISDKILSLCETNESSAIMETNGYRLLLPEGTLDYFNISDVKESSSEIVIYLEEKNELPGEYSTVKVESKGFYDPVVVRDFPIRGKNLFLNIRRRRWILKDDGRYVSRNWKLVAEGSRMTHEFASFLKELY</sequence>
<dbReference type="AlphaFoldDB" id="I9FNH2"/>
<gene>
    <name evidence="1" type="ORF">HMPREF1065_03220</name>
</gene>
<accession>I9FNH2</accession>
<proteinExistence type="predicted"/>